<proteinExistence type="predicted"/>
<dbReference type="Proteomes" id="UP000594263">
    <property type="component" value="Unplaced"/>
</dbReference>
<dbReference type="AlphaFoldDB" id="A0A7N0TKT7"/>
<keyword evidence="2" id="KW-0812">Transmembrane</keyword>
<accession>A0A7N0TKT7</accession>
<keyword evidence="2" id="KW-1133">Transmembrane helix</keyword>
<dbReference type="Gramene" id="Kaladp0039s0502.1.v1.1">
    <property type="protein sequence ID" value="Kaladp0039s0502.1.v1.1.CDS.1"/>
    <property type="gene ID" value="Kaladp0039s0502.v1.1"/>
</dbReference>
<sequence length="279" mass="30953">MEVPVIRMISDLEVSLSTLQNPSTVSIPGIGKINKAYTFMKWGAVYVAFLATLIGVFFTRGRLMIQNYRRGQSPGFATGNSCIEFDDEFSDLDGDEDEDDEDFDADDVSVSSDDMETETRETDEEVKSKLQRRFSWSDFAKGKSVVKLWDGIGLGLDLNQSSGSLISIYDLDREQRISSVFDKRRLSTQSVVRPSPSPSVFVSAERASFAAWDSRVNGNVPSIVAEWNDMRPNSSGAPGLLFRGVKKVWVGDRVSGVVTVADARKVGSLCEVETWWEAE</sequence>
<evidence type="ECO:0000256" key="2">
    <source>
        <dbReference type="SAM" id="Phobius"/>
    </source>
</evidence>
<organism evidence="3 4">
    <name type="scientific">Kalanchoe fedtschenkoi</name>
    <name type="common">Lavender scallops</name>
    <name type="synonym">South American air plant</name>
    <dbReference type="NCBI Taxonomy" id="63787"/>
    <lineage>
        <taxon>Eukaryota</taxon>
        <taxon>Viridiplantae</taxon>
        <taxon>Streptophyta</taxon>
        <taxon>Embryophyta</taxon>
        <taxon>Tracheophyta</taxon>
        <taxon>Spermatophyta</taxon>
        <taxon>Magnoliopsida</taxon>
        <taxon>eudicotyledons</taxon>
        <taxon>Gunneridae</taxon>
        <taxon>Pentapetalae</taxon>
        <taxon>Saxifragales</taxon>
        <taxon>Crassulaceae</taxon>
        <taxon>Kalanchoe</taxon>
    </lineage>
</organism>
<keyword evidence="2" id="KW-0472">Membrane</keyword>
<feature type="compositionally biased region" description="Acidic residues" evidence="1">
    <location>
        <begin position="90"/>
        <end position="116"/>
    </location>
</feature>
<evidence type="ECO:0000256" key="1">
    <source>
        <dbReference type="SAM" id="MobiDB-lite"/>
    </source>
</evidence>
<keyword evidence="4" id="KW-1185">Reference proteome</keyword>
<reference evidence="3" key="1">
    <citation type="submission" date="2021-01" db="UniProtKB">
        <authorList>
            <consortium name="EnsemblPlants"/>
        </authorList>
    </citation>
    <scope>IDENTIFICATION</scope>
</reference>
<dbReference type="OMA" id="PSVVAEW"/>
<dbReference type="PANTHER" id="PTHR36715:SF1">
    <property type="entry name" value="PROTEIN, PUTATIVE-RELATED"/>
    <property type="match status" value="1"/>
</dbReference>
<dbReference type="EnsemblPlants" id="Kaladp0039s0502.1.v1.1">
    <property type="protein sequence ID" value="Kaladp0039s0502.1.v1.1.CDS.1"/>
    <property type="gene ID" value="Kaladp0039s0502.v1.1"/>
</dbReference>
<feature type="region of interest" description="Disordered" evidence="1">
    <location>
        <begin position="90"/>
        <end position="124"/>
    </location>
</feature>
<feature type="transmembrane region" description="Helical" evidence="2">
    <location>
        <begin position="39"/>
        <end position="59"/>
    </location>
</feature>
<evidence type="ECO:0000313" key="3">
    <source>
        <dbReference type="EnsemblPlants" id="Kaladp0039s0502.1.v1.1.CDS.1"/>
    </source>
</evidence>
<evidence type="ECO:0000313" key="4">
    <source>
        <dbReference type="Proteomes" id="UP000594263"/>
    </source>
</evidence>
<dbReference type="PANTHER" id="PTHR36715">
    <property type="entry name" value="BNAANNG41370D PROTEIN"/>
    <property type="match status" value="1"/>
</dbReference>
<name>A0A7N0TKT7_KALFE</name>
<protein>
    <submittedName>
        <fullName evidence="3">Uncharacterized protein</fullName>
    </submittedName>
</protein>